<comment type="subcellular location">
    <subcellularLocation>
        <location evidence="1">Nucleus</location>
    </subcellularLocation>
</comment>
<sequence>MAAQSWQDELARQAEEGSARLREMLSVGLGFLRTELGLDLGLEPKRYPGWVILVGTGALGLLLLVLLCYGWAAACAGARKKRRSPPRKREEAAAVPASAPDDLALLKNLRSEEQKKKNRKKLPEKPKPNGRTVEVADEEVVQTPRSITTKQPLETDKKNEKSKKNKKKSKSDAKAVQNSSRHDGKEVDEGAWETKISHREKRQQRKRDKVQTDSGSLDSTIPGIENTITVTTEQLTTASFPVGSKKNKVSSGLNENLTVNGGGWNEKSVKLSSQISAGEEKWNSVSPASAGKRKSEPSAWGQDTADANANGKDWGRSWSDRSLFSGIAAWSSVDRGMNTSEQNSSFASLTLNSAVSGSTAEPVSHSTTSDYQWDVSRNQPYIDDEWSGLNGLSSADPSSDWNAPAEEWGNWVDEERASLLKSQEPIPDDQKVSDDDKEKGEGALPTGKSKKKKKKKKKQGEDNSPAQDTELEKEIREELPMNTSKVRPKQEKTFSLKTISTSDPAEALIKNSQPIKTLPPAIPTEPSVILSKSDSDKSSSQVPPILQETDKSKSNTKQNSVPPSQTKSETSWESPKQIKKKKKARRET</sequence>
<dbReference type="GO" id="GO:0003712">
    <property type="term" value="F:transcription coregulator activity"/>
    <property type="evidence" value="ECO:0007669"/>
    <property type="project" value="TreeGrafter"/>
</dbReference>
<evidence type="ECO:0000256" key="3">
    <source>
        <dbReference type="SAM" id="MobiDB-lite"/>
    </source>
</evidence>
<gene>
    <name evidence="6" type="primary">LOC111146475</name>
</gene>
<feature type="region of interest" description="Disordered" evidence="3">
    <location>
        <begin position="353"/>
        <end position="588"/>
    </location>
</feature>
<organism evidence="5 6">
    <name type="scientific">Enhydra lutris kenyoni</name>
    <name type="common">northern sea otter</name>
    <dbReference type="NCBI Taxonomy" id="391180"/>
    <lineage>
        <taxon>Eukaryota</taxon>
        <taxon>Metazoa</taxon>
        <taxon>Chordata</taxon>
        <taxon>Craniata</taxon>
        <taxon>Vertebrata</taxon>
        <taxon>Euteleostomi</taxon>
        <taxon>Mammalia</taxon>
        <taxon>Eutheria</taxon>
        <taxon>Laurasiatheria</taxon>
        <taxon>Carnivora</taxon>
        <taxon>Caniformia</taxon>
        <taxon>Musteloidea</taxon>
        <taxon>Mustelidae</taxon>
        <taxon>Lutrinae</taxon>
        <taxon>Enhydra</taxon>
    </lineage>
</organism>
<dbReference type="RefSeq" id="XP_022357738.1">
    <property type="nucleotide sequence ID" value="XM_022502030.1"/>
</dbReference>
<keyword evidence="2" id="KW-0539">Nucleus</keyword>
<dbReference type="GO" id="GO:0006357">
    <property type="term" value="P:regulation of transcription by RNA polymerase II"/>
    <property type="evidence" value="ECO:0007669"/>
    <property type="project" value="TreeGrafter"/>
</dbReference>
<feature type="compositionally biased region" description="Basic and acidic residues" evidence="3">
    <location>
        <begin position="428"/>
        <end position="441"/>
    </location>
</feature>
<feature type="region of interest" description="Disordered" evidence="3">
    <location>
        <begin position="241"/>
        <end position="318"/>
    </location>
</feature>
<proteinExistence type="predicted"/>
<accession>A0A2Y9J9T0</accession>
<dbReference type="Pfam" id="PF15686">
    <property type="entry name" value="LYRIC"/>
    <property type="match status" value="1"/>
</dbReference>
<evidence type="ECO:0000256" key="4">
    <source>
        <dbReference type="SAM" id="Phobius"/>
    </source>
</evidence>
<dbReference type="PANTHER" id="PTHR23251:SF0">
    <property type="entry name" value="PROTEIN LYRIC"/>
    <property type="match status" value="1"/>
</dbReference>
<feature type="compositionally biased region" description="Basic residues" evidence="3">
    <location>
        <begin position="160"/>
        <end position="169"/>
    </location>
</feature>
<keyword evidence="4" id="KW-0812">Transmembrane</keyword>
<feature type="compositionally biased region" description="Basic residues" evidence="3">
    <location>
        <begin position="198"/>
        <end position="208"/>
    </location>
</feature>
<feature type="compositionally biased region" description="Polar residues" evidence="3">
    <location>
        <begin position="390"/>
        <end position="401"/>
    </location>
</feature>
<feature type="compositionally biased region" description="Polar residues" evidence="3">
    <location>
        <begin position="353"/>
        <end position="379"/>
    </location>
</feature>
<dbReference type="PANTHER" id="PTHR23251">
    <property type="entry name" value="LYSINE-RICH CEACAM1 CO-ISOLATED PROTEIN LYRIC PROTEIN"/>
    <property type="match status" value="1"/>
</dbReference>
<feature type="compositionally biased region" description="Basic and acidic residues" evidence="3">
    <location>
        <begin position="470"/>
        <end position="479"/>
    </location>
</feature>
<feature type="region of interest" description="Disordered" evidence="3">
    <location>
        <begin position="79"/>
        <end position="225"/>
    </location>
</feature>
<dbReference type="GO" id="GO:0051059">
    <property type="term" value="F:NF-kappaB binding"/>
    <property type="evidence" value="ECO:0007669"/>
    <property type="project" value="TreeGrafter"/>
</dbReference>
<keyword evidence="5" id="KW-1185">Reference proteome</keyword>
<evidence type="ECO:0000256" key="2">
    <source>
        <dbReference type="ARBA" id="ARBA00023242"/>
    </source>
</evidence>
<dbReference type="GO" id="GO:0005634">
    <property type="term" value="C:nucleus"/>
    <property type="evidence" value="ECO:0007669"/>
    <property type="project" value="UniProtKB-SubCell"/>
</dbReference>
<keyword evidence="4" id="KW-0472">Membrane</keyword>
<dbReference type="GO" id="GO:0043066">
    <property type="term" value="P:negative regulation of apoptotic process"/>
    <property type="evidence" value="ECO:0007669"/>
    <property type="project" value="InterPro"/>
</dbReference>
<keyword evidence="4" id="KW-1133">Transmembrane helix</keyword>
<dbReference type="GO" id="GO:0043123">
    <property type="term" value="P:positive regulation of canonical NF-kappaB signal transduction"/>
    <property type="evidence" value="ECO:0007669"/>
    <property type="project" value="InterPro"/>
</dbReference>
<feature type="compositionally biased region" description="Basic residues" evidence="3">
    <location>
        <begin position="448"/>
        <end position="458"/>
    </location>
</feature>
<evidence type="ECO:0000256" key="1">
    <source>
        <dbReference type="ARBA" id="ARBA00004123"/>
    </source>
</evidence>
<feature type="compositionally biased region" description="Polar residues" evidence="3">
    <location>
        <begin position="143"/>
        <end position="152"/>
    </location>
</feature>
<dbReference type="Proteomes" id="UP000248482">
    <property type="component" value="Unplaced"/>
</dbReference>
<feature type="compositionally biased region" description="Basic and acidic residues" evidence="3">
    <location>
        <begin position="109"/>
        <end position="127"/>
    </location>
</feature>
<evidence type="ECO:0000313" key="6">
    <source>
        <dbReference type="RefSeq" id="XP_022357738.1"/>
    </source>
</evidence>
<dbReference type="InterPro" id="IPR052305">
    <property type="entry name" value="TransReg_TumorExp"/>
</dbReference>
<dbReference type="GO" id="GO:0045766">
    <property type="term" value="P:positive regulation of angiogenesis"/>
    <property type="evidence" value="ECO:0007669"/>
    <property type="project" value="InterPro"/>
</dbReference>
<dbReference type="InterPro" id="IPR031402">
    <property type="entry name" value="LYRIC"/>
</dbReference>
<reference evidence="6" key="1">
    <citation type="submission" date="2025-08" db="UniProtKB">
        <authorList>
            <consortium name="RefSeq"/>
        </authorList>
    </citation>
    <scope>IDENTIFICATION</scope>
    <source>
        <tissue evidence="6">Blood</tissue>
    </source>
</reference>
<feature type="compositionally biased region" description="Polar residues" evidence="3">
    <location>
        <begin position="249"/>
        <end position="259"/>
    </location>
</feature>
<name>A0A2Y9J9T0_ENHLU</name>
<dbReference type="AlphaFoldDB" id="A0A2Y9J9T0"/>
<feature type="compositionally biased region" description="Basic residues" evidence="3">
    <location>
        <begin position="577"/>
        <end position="588"/>
    </location>
</feature>
<feature type="compositionally biased region" description="Polar residues" evidence="3">
    <location>
        <begin position="555"/>
        <end position="574"/>
    </location>
</feature>
<evidence type="ECO:0000313" key="5">
    <source>
        <dbReference type="Proteomes" id="UP000248482"/>
    </source>
</evidence>
<feature type="transmembrane region" description="Helical" evidence="4">
    <location>
        <begin position="50"/>
        <end position="78"/>
    </location>
</feature>
<dbReference type="GeneID" id="111146475"/>
<protein>
    <submittedName>
        <fullName evidence="6">Protein LYRIC isoform X2</fullName>
    </submittedName>
</protein>